<keyword evidence="1" id="KW-0732">Signal</keyword>
<dbReference type="RefSeq" id="WP_170039508.1">
    <property type="nucleotide sequence ID" value="NZ_JABDTL010000002.1"/>
</dbReference>
<evidence type="ECO:0000313" key="3">
    <source>
        <dbReference type="Proteomes" id="UP000582837"/>
    </source>
</evidence>
<organism evidence="2 3">
    <name type="scientific">Longimicrobium terrae</name>
    <dbReference type="NCBI Taxonomy" id="1639882"/>
    <lineage>
        <taxon>Bacteria</taxon>
        <taxon>Pseudomonadati</taxon>
        <taxon>Gemmatimonadota</taxon>
        <taxon>Longimicrobiia</taxon>
        <taxon>Longimicrobiales</taxon>
        <taxon>Longimicrobiaceae</taxon>
        <taxon>Longimicrobium</taxon>
    </lineage>
</organism>
<dbReference type="AlphaFoldDB" id="A0A841GMB8"/>
<name>A0A841GMB8_9BACT</name>
<reference evidence="2 3" key="1">
    <citation type="submission" date="2020-08" db="EMBL/GenBank/DDBJ databases">
        <title>Genomic Encyclopedia of Type Strains, Phase IV (KMG-IV): sequencing the most valuable type-strain genomes for metagenomic binning, comparative biology and taxonomic classification.</title>
        <authorList>
            <person name="Goeker M."/>
        </authorList>
    </citation>
    <scope>NUCLEOTIDE SEQUENCE [LARGE SCALE GENOMIC DNA]</scope>
    <source>
        <strain evidence="2 3">DSM 29007</strain>
    </source>
</reference>
<feature type="signal peptide" evidence="1">
    <location>
        <begin position="1"/>
        <end position="23"/>
    </location>
</feature>
<keyword evidence="3" id="KW-1185">Reference proteome</keyword>
<gene>
    <name evidence="2" type="ORF">HNQ61_001548</name>
</gene>
<sequence>MAKLTWGTAALGAVLCAGTQAQAQVFTPSYQSPTLVDEAGVHVSGGPGAENDLVVEGMYRRGRMGFRAGYIASSSSHLSLGTEVRVPLTTRFPAAVVGSVQGLIGYDKAVGFELGITTGKRFVTYGVAYTPFLHPRLAAIDGLEEHRFRYSIITEAGANIELPGHSALVVSIGGLGDAPEVGMGFVLRP</sequence>
<dbReference type="Proteomes" id="UP000582837">
    <property type="component" value="Unassembled WGS sequence"/>
</dbReference>
<proteinExistence type="predicted"/>
<evidence type="ECO:0000256" key="1">
    <source>
        <dbReference type="SAM" id="SignalP"/>
    </source>
</evidence>
<evidence type="ECO:0008006" key="4">
    <source>
        <dbReference type="Google" id="ProtNLM"/>
    </source>
</evidence>
<accession>A0A841GMB8</accession>
<evidence type="ECO:0000313" key="2">
    <source>
        <dbReference type="EMBL" id="MBB6069931.1"/>
    </source>
</evidence>
<feature type="chain" id="PRO_5033034977" description="Outer membrane protein beta-barrel domain-containing protein" evidence="1">
    <location>
        <begin position="24"/>
        <end position="189"/>
    </location>
</feature>
<dbReference type="EMBL" id="JACHIA010000003">
    <property type="protein sequence ID" value="MBB6069931.1"/>
    <property type="molecule type" value="Genomic_DNA"/>
</dbReference>
<comment type="caution">
    <text evidence="2">The sequence shown here is derived from an EMBL/GenBank/DDBJ whole genome shotgun (WGS) entry which is preliminary data.</text>
</comment>
<protein>
    <recommendedName>
        <fullName evidence="4">Outer membrane protein beta-barrel domain-containing protein</fullName>
    </recommendedName>
</protein>